<dbReference type="GO" id="GO:0004038">
    <property type="term" value="F:allantoinase activity"/>
    <property type="evidence" value="ECO:0007669"/>
    <property type="project" value="TreeGrafter"/>
</dbReference>
<dbReference type="GO" id="GO:0005737">
    <property type="term" value="C:cytoplasm"/>
    <property type="evidence" value="ECO:0007669"/>
    <property type="project" value="TreeGrafter"/>
</dbReference>
<dbReference type="OrthoDB" id="306690at2759"/>
<dbReference type="KEGG" id="vra:106756031"/>
<dbReference type="InterPro" id="IPR050138">
    <property type="entry name" value="DHOase/Allantoinase_Hydrolase"/>
</dbReference>
<evidence type="ECO:0000313" key="2">
    <source>
        <dbReference type="Proteomes" id="UP000087766"/>
    </source>
</evidence>
<dbReference type="AlphaFoldDB" id="A0A1S3TJ23"/>
<evidence type="ECO:0000256" key="1">
    <source>
        <dbReference type="SAM" id="MobiDB-lite"/>
    </source>
</evidence>
<dbReference type="PANTHER" id="PTHR43668:SF2">
    <property type="entry name" value="ALLANTOINASE"/>
    <property type="match status" value="1"/>
</dbReference>
<evidence type="ECO:0000313" key="3">
    <source>
        <dbReference type="RefSeq" id="XP_014493755.1"/>
    </source>
</evidence>
<dbReference type="RefSeq" id="XP_014493755.1">
    <property type="nucleotide sequence ID" value="XM_014638269.2"/>
</dbReference>
<keyword evidence="2" id="KW-1185">Reference proteome</keyword>
<name>A0A1S3TJ23_VIGRR</name>
<dbReference type="InterPro" id="IPR032466">
    <property type="entry name" value="Metal_Hydrolase"/>
</dbReference>
<dbReference type="Proteomes" id="UP000087766">
    <property type="component" value="Chromosome 2"/>
</dbReference>
<dbReference type="GeneID" id="106756031"/>
<gene>
    <name evidence="3" type="primary">LOC106756031</name>
</gene>
<dbReference type="SUPFAM" id="SSF51556">
    <property type="entry name" value="Metallo-dependent hydrolases"/>
    <property type="match status" value="1"/>
</dbReference>
<reference evidence="3" key="2">
    <citation type="submission" date="2025-08" db="UniProtKB">
        <authorList>
            <consortium name="RefSeq"/>
        </authorList>
    </citation>
    <scope>IDENTIFICATION</scope>
    <source>
        <tissue evidence="3">Leaf</tissue>
    </source>
</reference>
<feature type="compositionally biased region" description="Polar residues" evidence="1">
    <location>
        <begin position="71"/>
        <end position="83"/>
    </location>
</feature>
<organism evidence="2 3">
    <name type="scientific">Vigna radiata var. radiata</name>
    <name type="common">Mung bean</name>
    <name type="synonym">Phaseolus aureus</name>
    <dbReference type="NCBI Taxonomy" id="3916"/>
    <lineage>
        <taxon>Eukaryota</taxon>
        <taxon>Viridiplantae</taxon>
        <taxon>Streptophyta</taxon>
        <taxon>Embryophyta</taxon>
        <taxon>Tracheophyta</taxon>
        <taxon>Spermatophyta</taxon>
        <taxon>Magnoliopsida</taxon>
        <taxon>eudicotyledons</taxon>
        <taxon>Gunneridae</taxon>
        <taxon>Pentapetalae</taxon>
        <taxon>rosids</taxon>
        <taxon>fabids</taxon>
        <taxon>Fabales</taxon>
        <taxon>Fabaceae</taxon>
        <taxon>Papilionoideae</taxon>
        <taxon>50 kb inversion clade</taxon>
        <taxon>NPAAA clade</taxon>
        <taxon>indigoferoid/millettioid clade</taxon>
        <taxon>Phaseoleae</taxon>
        <taxon>Vigna</taxon>
    </lineage>
</organism>
<accession>A0A1S3TJ23</accession>
<proteinExistence type="predicted"/>
<protein>
    <submittedName>
        <fullName evidence="3">Probable allantoinase 1 isoform X3</fullName>
    </submittedName>
</protein>
<sequence>MAHLEEGNIITPSPIIRTQFLPLVIFPLFRQTLYDSSAASFFGASASVSKPDGRGLKHKFNSASGNFSRNSSKFLSNQTSSLARVSEGPRGNDGRKQDLTHASVSGSSFLNLASPAVHRAGLSVLAKYKRPIVVHFELVQDDGNDSEHDGNRDPHDYLTYLNTRPPSWEEAAIRQLVGVSKDTGIGGSLEGAHIHIVHLSDSSASLDLIKEAKSRGDSISVETCPHYLAFTSEEIPNGDTSDLGSRV</sequence>
<reference evidence="2" key="1">
    <citation type="journal article" date="2014" name="Nat. Commun.">
        <title>Genome sequence of mungbean and insights into evolution within Vigna species.</title>
        <authorList>
            <person name="Kang Y.J."/>
            <person name="Kim S.K."/>
            <person name="Kim M.Y."/>
            <person name="Lestari P."/>
            <person name="Kim K.H."/>
            <person name="Ha B.K."/>
            <person name="Jun T.H."/>
            <person name="Hwang W.J."/>
            <person name="Lee T."/>
            <person name="Lee J."/>
            <person name="Shim S."/>
            <person name="Yoon M.Y."/>
            <person name="Jang Y.E."/>
            <person name="Han K.S."/>
            <person name="Taeprayoon P."/>
            <person name="Yoon N."/>
            <person name="Somta P."/>
            <person name="Tanya P."/>
            <person name="Kim K.S."/>
            <person name="Gwag J.G."/>
            <person name="Moon J.K."/>
            <person name="Lee Y.H."/>
            <person name="Park B.S."/>
            <person name="Bombarely A."/>
            <person name="Doyle J.J."/>
            <person name="Jackson S.A."/>
            <person name="Schafleitner R."/>
            <person name="Srinives P."/>
            <person name="Varshney R.K."/>
            <person name="Lee S.H."/>
        </authorList>
    </citation>
    <scope>NUCLEOTIDE SEQUENCE [LARGE SCALE GENOMIC DNA]</scope>
    <source>
        <strain evidence="2">cv. VC1973A</strain>
    </source>
</reference>
<feature type="compositionally biased region" description="Basic and acidic residues" evidence="1">
    <location>
        <begin position="90"/>
        <end position="99"/>
    </location>
</feature>
<feature type="region of interest" description="Disordered" evidence="1">
    <location>
        <begin position="71"/>
        <end position="100"/>
    </location>
</feature>
<dbReference type="Gene3D" id="3.20.20.140">
    <property type="entry name" value="Metal-dependent hydrolases"/>
    <property type="match status" value="1"/>
</dbReference>
<dbReference type="GO" id="GO:0006145">
    <property type="term" value="P:purine nucleobase catabolic process"/>
    <property type="evidence" value="ECO:0007669"/>
    <property type="project" value="TreeGrafter"/>
</dbReference>
<dbReference type="PANTHER" id="PTHR43668">
    <property type="entry name" value="ALLANTOINASE"/>
    <property type="match status" value="1"/>
</dbReference>